<accession>A0A1I6ZVD7</accession>
<keyword evidence="2" id="KW-1185">Reference proteome</keyword>
<protein>
    <submittedName>
        <fullName evidence="1">Uncharacterized protein</fullName>
    </submittedName>
</protein>
<dbReference type="OrthoDB" id="9794575at2"/>
<organism evidence="1 2">
    <name type="scientific">Lishizhenia tianjinensis</name>
    <dbReference type="NCBI Taxonomy" id="477690"/>
    <lineage>
        <taxon>Bacteria</taxon>
        <taxon>Pseudomonadati</taxon>
        <taxon>Bacteroidota</taxon>
        <taxon>Flavobacteriia</taxon>
        <taxon>Flavobacteriales</taxon>
        <taxon>Crocinitomicaceae</taxon>
        <taxon>Lishizhenia</taxon>
    </lineage>
</organism>
<dbReference type="SUPFAM" id="SSF53756">
    <property type="entry name" value="UDP-Glycosyltransferase/glycogen phosphorylase"/>
    <property type="match status" value="1"/>
</dbReference>
<dbReference type="Proteomes" id="UP000236454">
    <property type="component" value="Unassembled WGS sequence"/>
</dbReference>
<dbReference type="Gene3D" id="3.40.50.2000">
    <property type="entry name" value="Glycogen Phosphorylase B"/>
    <property type="match status" value="1"/>
</dbReference>
<name>A0A1I6ZVD7_9FLAO</name>
<evidence type="ECO:0000313" key="2">
    <source>
        <dbReference type="Proteomes" id="UP000236454"/>
    </source>
</evidence>
<proteinExistence type="predicted"/>
<dbReference type="EMBL" id="FPAS01000002">
    <property type="protein sequence ID" value="SFT66575.1"/>
    <property type="molecule type" value="Genomic_DNA"/>
</dbReference>
<reference evidence="1 2" key="1">
    <citation type="submission" date="2016-10" db="EMBL/GenBank/DDBJ databases">
        <authorList>
            <person name="de Groot N.N."/>
        </authorList>
    </citation>
    <scope>NUCLEOTIDE SEQUENCE [LARGE SCALE GENOMIC DNA]</scope>
    <source>
        <strain evidence="1 2">CGMCC 1.7005</strain>
    </source>
</reference>
<evidence type="ECO:0000313" key="1">
    <source>
        <dbReference type="EMBL" id="SFT66575.1"/>
    </source>
</evidence>
<gene>
    <name evidence="1" type="ORF">SAMN05216474_1645</name>
</gene>
<dbReference type="RefSeq" id="WP_090248130.1">
    <property type="nucleotide sequence ID" value="NZ_FPAS01000002.1"/>
</dbReference>
<dbReference type="AlphaFoldDB" id="A0A1I6ZVD7"/>
<dbReference type="STRING" id="477690.SAMN05216474_1645"/>
<sequence>MKKLLLISYFFPPANFVGAQRTAYWAENLHKYGYYPIVITRQWNENQTTLTEKQNKNELVVEKHEGYEVHRLPYKESLRDKLDQSGKYPLLRRLLTLKEMILSNFFISALPFSNFYSYSKELLQNDEDISAERKSNQLCILYAGTLYAEQNVEILIEAVGNFRSDIQLKFIGIEINAREKDRVLMLSKKYNVDVVIESRKSAKLIHDDYCNADLLFITGFSNIKGYLPVKMFTNFQTGKPILLCPSDDDVMEEFIRKTNSGYIANSVDECKAILEELIAKKKRGESIQLERNTKEAYFYSREYQTKKLAKILDTL</sequence>